<dbReference type="AlphaFoldDB" id="A0A1E3X8H8"/>
<gene>
    <name evidence="1" type="ORF">SCARUB_02969</name>
</gene>
<name>A0A1E3X8H8_9BACT</name>
<proteinExistence type="predicted"/>
<feature type="non-terminal residue" evidence="1">
    <location>
        <position position="22"/>
    </location>
</feature>
<dbReference type="Proteomes" id="UP000094056">
    <property type="component" value="Unassembled WGS sequence"/>
</dbReference>
<sequence length="22" mass="2915">MWNMNEIIRIKYKNNYVYFVEF</sequence>
<evidence type="ECO:0000313" key="1">
    <source>
        <dbReference type="EMBL" id="ODS31926.1"/>
    </source>
</evidence>
<comment type="caution">
    <text evidence="1">The sequence shown here is derived from an EMBL/GenBank/DDBJ whole genome shotgun (WGS) entry which is preliminary data.</text>
</comment>
<protein>
    <submittedName>
        <fullName evidence="1">Uncharacterized protein</fullName>
    </submittedName>
</protein>
<accession>A0A1E3X8H8</accession>
<dbReference type="EMBL" id="MAYW01000087">
    <property type="protein sequence ID" value="ODS31926.1"/>
    <property type="molecule type" value="Genomic_DNA"/>
</dbReference>
<reference evidence="1 2" key="1">
    <citation type="submission" date="2016-07" db="EMBL/GenBank/DDBJ databases">
        <title>Draft genome of Scalindua rubra, obtained from a brine-seawater interface in the Red Sea, sheds light on salt adaptation in anammox bacteria.</title>
        <authorList>
            <person name="Speth D.R."/>
            <person name="Lagkouvardos I."/>
            <person name="Wang Y."/>
            <person name="Qian P.-Y."/>
            <person name="Dutilh B.E."/>
            <person name="Jetten M.S."/>
        </authorList>
    </citation>
    <scope>NUCLEOTIDE SEQUENCE [LARGE SCALE GENOMIC DNA]</scope>
    <source>
        <strain evidence="1">BSI-1</strain>
    </source>
</reference>
<organism evidence="1 2">
    <name type="scientific">Candidatus Scalindua rubra</name>
    <dbReference type="NCBI Taxonomy" id="1872076"/>
    <lineage>
        <taxon>Bacteria</taxon>
        <taxon>Pseudomonadati</taxon>
        <taxon>Planctomycetota</taxon>
        <taxon>Candidatus Brocadiia</taxon>
        <taxon>Candidatus Brocadiales</taxon>
        <taxon>Candidatus Scalinduaceae</taxon>
        <taxon>Candidatus Scalindua</taxon>
    </lineage>
</organism>
<evidence type="ECO:0000313" key="2">
    <source>
        <dbReference type="Proteomes" id="UP000094056"/>
    </source>
</evidence>